<organism evidence="2 3">
    <name type="scientific">Thalassomonas viridans</name>
    <dbReference type="NCBI Taxonomy" id="137584"/>
    <lineage>
        <taxon>Bacteria</taxon>
        <taxon>Pseudomonadati</taxon>
        <taxon>Pseudomonadota</taxon>
        <taxon>Gammaproteobacteria</taxon>
        <taxon>Alteromonadales</taxon>
        <taxon>Colwelliaceae</taxon>
        <taxon>Thalassomonas</taxon>
    </lineage>
</organism>
<reference evidence="2 3" key="2">
    <citation type="journal article" date="2022" name="Mar. Drugs">
        <title>Bioassay-Guided Fractionation Leads to the Detection of Cholic Acid Generated by the Rare Thalassomonas sp.</title>
        <authorList>
            <person name="Pheiffer F."/>
            <person name="Schneider Y.K."/>
            <person name="Hansen E.H."/>
            <person name="Andersen J.H."/>
            <person name="Isaksson J."/>
            <person name="Busche T."/>
            <person name="R C."/>
            <person name="Kalinowski J."/>
            <person name="Zyl L.V."/>
            <person name="Trindade M."/>
        </authorList>
    </citation>
    <scope>NUCLEOTIDE SEQUENCE [LARGE SCALE GENOMIC DNA]</scope>
    <source>
        <strain evidence="2 3">XOM25</strain>
    </source>
</reference>
<protein>
    <recommendedName>
        <fullName evidence="4">Type 4 fimbrial biogenesis protein PilX N-terminal domain-containing protein</fullName>
    </recommendedName>
</protein>
<dbReference type="KEGG" id="tvd:SG34_006550"/>
<evidence type="ECO:0000256" key="1">
    <source>
        <dbReference type="SAM" id="SignalP"/>
    </source>
</evidence>
<dbReference type="Proteomes" id="UP000032352">
    <property type="component" value="Chromosome"/>
</dbReference>
<accession>A0AAE9Z7I9</accession>
<evidence type="ECO:0008006" key="4">
    <source>
        <dbReference type="Google" id="ProtNLM"/>
    </source>
</evidence>
<dbReference type="EMBL" id="CP059733">
    <property type="protein sequence ID" value="WDE06572.1"/>
    <property type="molecule type" value="Genomic_DNA"/>
</dbReference>
<keyword evidence="3" id="KW-1185">Reference proteome</keyword>
<feature type="chain" id="PRO_5042033019" description="Type 4 fimbrial biogenesis protein PilX N-terminal domain-containing protein" evidence="1">
    <location>
        <begin position="26"/>
        <end position="152"/>
    </location>
</feature>
<evidence type="ECO:0000313" key="2">
    <source>
        <dbReference type="EMBL" id="WDE06572.1"/>
    </source>
</evidence>
<keyword evidence="1" id="KW-0732">Signal</keyword>
<reference evidence="2 3" key="1">
    <citation type="journal article" date="2015" name="Genome Announc.">
        <title>Draft Genome Sequences of Marine Isolates of Thalassomonas viridans and Thalassomonas actiniarum.</title>
        <authorList>
            <person name="Olonade I."/>
            <person name="van Zyl L.J."/>
            <person name="Trindade M."/>
        </authorList>
    </citation>
    <scope>NUCLEOTIDE SEQUENCE [LARGE SCALE GENOMIC DNA]</scope>
    <source>
        <strain evidence="2 3">XOM25</strain>
    </source>
</reference>
<feature type="signal peptide" evidence="1">
    <location>
        <begin position="1"/>
        <end position="25"/>
    </location>
</feature>
<sequence length="152" mass="15995">MALKKQQGVVLIVALVFLVALTAVAAALMQNTSVDIKMSGASQLKVVATQEAISSLDEVIFNQVTQTDGVNDFAYPLGVFPLNPAVSADNTTAQISVANSNNLVVDCPHSQSASSAQVLKCNVLRVQINRLYGRNNNSAVQINSGVAQEVLP</sequence>
<dbReference type="AlphaFoldDB" id="A0AAE9Z7I9"/>
<evidence type="ECO:0000313" key="3">
    <source>
        <dbReference type="Proteomes" id="UP000032352"/>
    </source>
</evidence>
<proteinExistence type="predicted"/>
<gene>
    <name evidence="2" type="ORF">SG34_006550</name>
</gene>
<name>A0AAE9Z7I9_9GAMM</name>
<dbReference type="RefSeq" id="WP_044842033.1">
    <property type="nucleotide sequence ID" value="NZ_CP059733.1"/>
</dbReference>